<dbReference type="GO" id="GO:0005634">
    <property type="term" value="C:nucleus"/>
    <property type="evidence" value="ECO:0007669"/>
    <property type="project" value="InterPro"/>
</dbReference>
<dbReference type="AlphaFoldDB" id="A0A0N5BWX6"/>
<dbReference type="Gene3D" id="2.30.30.100">
    <property type="match status" value="1"/>
</dbReference>
<organism evidence="2 3">
    <name type="scientific">Strongyloides papillosus</name>
    <name type="common">Intestinal threadworm</name>
    <dbReference type="NCBI Taxonomy" id="174720"/>
    <lineage>
        <taxon>Eukaryota</taxon>
        <taxon>Metazoa</taxon>
        <taxon>Ecdysozoa</taxon>
        <taxon>Nematoda</taxon>
        <taxon>Chromadorea</taxon>
        <taxon>Rhabditida</taxon>
        <taxon>Tylenchina</taxon>
        <taxon>Panagrolaimomorpha</taxon>
        <taxon>Strongyloidoidea</taxon>
        <taxon>Strongyloididae</taxon>
        <taxon>Strongyloides</taxon>
    </lineage>
</organism>
<proteinExistence type="predicted"/>
<evidence type="ECO:0000313" key="2">
    <source>
        <dbReference type="Proteomes" id="UP000046392"/>
    </source>
</evidence>
<protein>
    <submittedName>
        <fullName evidence="3">MutL_C domain-containing protein</fullName>
    </submittedName>
</protein>
<reference evidence="3" key="1">
    <citation type="submission" date="2017-02" db="UniProtKB">
        <authorList>
            <consortium name="WormBaseParasite"/>
        </authorList>
    </citation>
    <scope>IDENTIFICATION</scope>
</reference>
<evidence type="ECO:0000313" key="3">
    <source>
        <dbReference type="WBParaSite" id="SPAL_0001031500.1"/>
    </source>
</evidence>
<dbReference type="GO" id="GO:0000245">
    <property type="term" value="P:spliceosomal complex assembly"/>
    <property type="evidence" value="ECO:0007669"/>
    <property type="project" value="InterPro"/>
</dbReference>
<accession>A0A0N5BWX6</accession>
<dbReference type="GO" id="GO:0032797">
    <property type="term" value="C:SMN complex"/>
    <property type="evidence" value="ECO:0007669"/>
    <property type="project" value="TreeGrafter"/>
</dbReference>
<dbReference type="WBParaSite" id="SPAL_0001031500.1">
    <property type="protein sequence ID" value="SPAL_0001031500.1"/>
    <property type="gene ID" value="SPAL_0001031500"/>
</dbReference>
<dbReference type="Proteomes" id="UP000046392">
    <property type="component" value="Unplaced"/>
</dbReference>
<name>A0A0N5BWX6_STREA</name>
<evidence type="ECO:0000259" key="1">
    <source>
        <dbReference type="PROSITE" id="PS52001"/>
    </source>
</evidence>
<keyword evidence="2" id="KW-1185">Reference proteome</keyword>
<sequence>MDTSKITELITMPIEVLLENNISVVGNVFSIDPETLNFIIATFKNETTIESIEFIPKMTIIDYKIINKDDILKYPSACFRNKEFVSELFDKLLPECTNTKNLCNENVENRQKALLEFLKTKKIQQVTVEQETQAIVIAKNFRVNSPYGVDDIVCSMPHILKRMKIVLEPFFESH</sequence>
<dbReference type="InterPro" id="IPR009422">
    <property type="entry name" value="Gemin6"/>
</dbReference>
<dbReference type="GO" id="GO:0000387">
    <property type="term" value="P:spliceosomal snRNP assembly"/>
    <property type="evidence" value="ECO:0007669"/>
    <property type="project" value="TreeGrafter"/>
</dbReference>
<dbReference type="PANTHER" id="PTHR14710">
    <property type="entry name" value="GEM-ASSOCIATED PROTEIN 6"/>
    <property type="match status" value="1"/>
</dbReference>
<dbReference type="InterPro" id="IPR047574">
    <property type="entry name" value="AD"/>
</dbReference>
<dbReference type="PROSITE" id="PS52001">
    <property type="entry name" value="AD"/>
    <property type="match status" value="1"/>
</dbReference>
<dbReference type="PANTHER" id="PTHR14710:SF2">
    <property type="entry name" value="GEM-ASSOCIATED PROTEIN 6"/>
    <property type="match status" value="1"/>
</dbReference>
<dbReference type="STRING" id="174720.A0A0N5BWX6"/>
<feature type="domain" description="AD" evidence="1">
    <location>
        <begin position="78"/>
        <end position="174"/>
    </location>
</feature>